<evidence type="ECO:0000313" key="2">
    <source>
        <dbReference type="EMBL" id="CAD7421374.1"/>
    </source>
</evidence>
<proteinExistence type="predicted"/>
<accession>A0A7R9DV08</accession>
<sequence>MQTNSNRGYTRSSKQPPTRATRTPQICKPRSRNTRRLKQRLRHTATPLWCWTTPAWR</sequence>
<feature type="compositionally biased region" description="Basic residues" evidence="1">
    <location>
        <begin position="29"/>
        <end position="39"/>
    </location>
</feature>
<organism evidence="2">
    <name type="scientific">Timema poppense</name>
    <name type="common">Walking stick</name>
    <dbReference type="NCBI Taxonomy" id="170557"/>
    <lineage>
        <taxon>Eukaryota</taxon>
        <taxon>Metazoa</taxon>
        <taxon>Ecdysozoa</taxon>
        <taxon>Arthropoda</taxon>
        <taxon>Hexapoda</taxon>
        <taxon>Insecta</taxon>
        <taxon>Pterygota</taxon>
        <taxon>Neoptera</taxon>
        <taxon>Polyneoptera</taxon>
        <taxon>Phasmatodea</taxon>
        <taxon>Timematodea</taxon>
        <taxon>Timematoidea</taxon>
        <taxon>Timematidae</taxon>
        <taxon>Timema</taxon>
    </lineage>
</organism>
<feature type="region of interest" description="Disordered" evidence="1">
    <location>
        <begin position="1"/>
        <end position="39"/>
    </location>
</feature>
<gene>
    <name evidence="2" type="ORF">TPSB3V08_LOCUS14789</name>
</gene>
<evidence type="ECO:0000256" key="1">
    <source>
        <dbReference type="SAM" id="MobiDB-lite"/>
    </source>
</evidence>
<feature type="compositionally biased region" description="Polar residues" evidence="1">
    <location>
        <begin position="1"/>
        <end position="24"/>
    </location>
</feature>
<name>A0A7R9DV08_TIMPO</name>
<dbReference type="EMBL" id="OD049305">
    <property type="protein sequence ID" value="CAD7421374.1"/>
    <property type="molecule type" value="Genomic_DNA"/>
</dbReference>
<protein>
    <submittedName>
        <fullName evidence="2">Uncharacterized protein</fullName>
    </submittedName>
</protein>
<reference evidence="2" key="1">
    <citation type="submission" date="2020-11" db="EMBL/GenBank/DDBJ databases">
        <authorList>
            <person name="Tran Van P."/>
        </authorList>
    </citation>
    <scope>NUCLEOTIDE SEQUENCE</scope>
</reference>
<dbReference type="AlphaFoldDB" id="A0A7R9DV08"/>